<reference evidence="10" key="1">
    <citation type="submission" date="2020-02" db="EMBL/GenBank/DDBJ databases">
        <authorList>
            <person name="Palmer J.M."/>
        </authorList>
    </citation>
    <scope>NUCLEOTIDE SEQUENCE</scope>
    <source>
        <strain evidence="10">EPUS1.4</strain>
        <tissue evidence="10">Thallus</tissue>
    </source>
</reference>
<sequence length="210" mass="23509">MLARAGAPVDITPLKDDEALGKDRNRRNKFSYNPTSQEKCPFAAHTRKTNPRSDLKPEDLKIHRIIRRGISYGPEVSPDEAATKRTTQDRGLLFACYQSNIANGFKFIQQSRHSFPGTGRRNVWRPTAVGWANNVGFPFNKPQQPGFDAIIGQTNNVGLRTMSGSNPNSVSAPLNLNEQWVGTHGREYLFVPSISALRDTFALKQKTELR</sequence>
<dbReference type="AlphaFoldDB" id="A0A8H7ADC6"/>
<dbReference type="InterPro" id="IPR006314">
    <property type="entry name" value="Dyp_peroxidase"/>
</dbReference>
<protein>
    <recommendedName>
        <fullName evidence="9">Dyp-type peroxidase C-terminal domain-containing protein</fullName>
    </recommendedName>
</protein>
<proteinExistence type="predicted"/>
<comment type="cofactor">
    <cofactor evidence="1">
        <name>heme b</name>
        <dbReference type="ChEBI" id="CHEBI:60344"/>
    </cofactor>
</comment>
<accession>A0A8H7ADC6</accession>
<evidence type="ECO:0000256" key="1">
    <source>
        <dbReference type="ARBA" id="ARBA00001970"/>
    </source>
</evidence>
<evidence type="ECO:0000313" key="10">
    <source>
        <dbReference type="EMBL" id="KAF7505414.1"/>
    </source>
</evidence>
<dbReference type="PANTHER" id="PTHR30521:SF4">
    <property type="entry name" value="DEFERROCHELATASE"/>
    <property type="match status" value="1"/>
</dbReference>
<dbReference type="GO" id="GO:0005829">
    <property type="term" value="C:cytosol"/>
    <property type="evidence" value="ECO:0007669"/>
    <property type="project" value="TreeGrafter"/>
</dbReference>
<feature type="region of interest" description="Disordered" evidence="8">
    <location>
        <begin position="1"/>
        <end position="39"/>
    </location>
</feature>
<evidence type="ECO:0000256" key="6">
    <source>
        <dbReference type="ARBA" id="ARBA00023002"/>
    </source>
</evidence>
<dbReference type="GO" id="GO:0020037">
    <property type="term" value="F:heme binding"/>
    <property type="evidence" value="ECO:0007669"/>
    <property type="project" value="InterPro"/>
</dbReference>
<evidence type="ECO:0000256" key="8">
    <source>
        <dbReference type="SAM" id="MobiDB-lite"/>
    </source>
</evidence>
<keyword evidence="3" id="KW-0349">Heme</keyword>
<keyword evidence="7" id="KW-0408">Iron</keyword>
<dbReference type="OrthoDB" id="3207336at2759"/>
<evidence type="ECO:0000256" key="7">
    <source>
        <dbReference type="ARBA" id="ARBA00023004"/>
    </source>
</evidence>
<keyword evidence="5" id="KW-0732">Signal</keyword>
<feature type="domain" description="Dyp-type peroxidase C-terminal" evidence="9">
    <location>
        <begin position="20"/>
        <end position="110"/>
    </location>
</feature>
<keyword evidence="11" id="KW-1185">Reference proteome</keyword>
<dbReference type="SUPFAM" id="SSF54909">
    <property type="entry name" value="Dimeric alpha+beta barrel"/>
    <property type="match status" value="1"/>
</dbReference>
<evidence type="ECO:0000256" key="5">
    <source>
        <dbReference type="ARBA" id="ARBA00022729"/>
    </source>
</evidence>
<keyword evidence="6" id="KW-0560">Oxidoreductase</keyword>
<dbReference type="PANTHER" id="PTHR30521">
    <property type="entry name" value="DEFERROCHELATASE/PEROXIDASE"/>
    <property type="match status" value="1"/>
</dbReference>
<evidence type="ECO:0000313" key="11">
    <source>
        <dbReference type="Proteomes" id="UP000606974"/>
    </source>
</evidence>
<dbReference type="GO" id="GO:0046872">
    <property type="term" value="F:metal ion binding"/>
    <property type="evidence" value="ECO:0007669"/>
    <property type="project" value="UniProtKB-KW"/>
</dbReference>
<dbReference type="GO" id="GO:0004601">
    <property type="term" value="F:peroxidase activity"/>
    <property type="evidence" value="ECO:0007669"/>
    <property type="project" value="UniProtKB-KW"/>
</dbReference>
<dbReference type="InterPro" id="IPR011008">
    <property type="entry name" value="Dimeric_a/b-barrel"/>
</dbReference>
<evidence type="ECO:0000256" key="2">
    <source>
        <dbReference type="ARBA" id="ARBA00022559"/>
    </source>
</evidence>
<keyword evidence="2" id="KW-0575">Peroxidase</keyword>
<evidence type="ECO:0000256" key="4">
    <source>
        <dbReference type="ARBA" id="ARBA00022723"/>
    </source>
</evidence>
<dbReference type="InterPro" id="IPR048328">
    <property type="entry name" value="Dyp_perox_C"/>
</dbReference>
<name>A0A8H7ADC6_9EURO</name>
<keyword evidence="4" id="KW-0479">Metal-binding</keyword>
<evidence type="ECO:0000256" key="3">
    <source>
        <dbReference type="ARBA" id="ARBA00022617"/>
    </source>
</evidence>
<dbReference type="PROSITE" id="PS51404">
    <property type="entry name" value="DYP_PEROXIDASE"/>
    <property type="match status" value="1"/>
</dbReference>
<dbReference type="Pfam" id="PF20628">
    <property type="entry name" value="Dyp_perox_C"/>
    <property type="match status" value="1"/>
</dbReference>
<comment type="caution">
    <text evidence="10">The sequence shown here is derived from an EMBL/GenBank/DDBJ whole genome shotgun (WGS) entry which is preliminary data.</text>
</comment>
<evidence type="ECO:0000259" key="9">
    <source>
        <dbReference type="Pfam" id="PF20628"/>
    </source>
</evidence>
<dbReference type="EMBL" id="JAACFV010000110">
    <property type="protein sequence ID" value="KAF7505414.1"/>
    <property type="molecule type" value="Genomic_DNA"/>
</dbReference>
<feature type="compositionally biased region" description="Basic and acidic residues" evidence="8">
    <location>
        <begin position="13"/>
        <end position="23"/>
    </location>
</feature>
<organism evidence="10 11">
    <name type="scientific">Endocarpon pusillum</name>
    <dbReference type="NCBI Taxonomy" id="364733"/>
    <lineage>
        <taxon>Eukaryota</taxon>
        <taxon>Fungi</taxon>
        <taxon>Dikarya</taxon>
        <taxon>Ascomycota</taxon>
        <taxon>Pezizomycotina</taxon>
        <taxon>Eurotiomycetes</taxon>
        <taxon>Chaetothyriomycetidae</taxon>
        <taxon>Verrucariales</taxon>
        <taxon>Verrucariaceae</taxon>
        <taxon>Endocarpon</taxon>
    </lineage>
</organism>
<gene>
    <name evidence="10" type="ORF">GJ744_000960</name>
</gene>
<dbReference type="Proteomes" id="UP000606974">
    <property type="component" value="Unassembled WGS sequence"/>
</dbReference>